<evidence type="ECO:0000313" key="1">
    <source>
        <dbReference type="EMBL" id="CDW44034.1"/>
    </source>
</evidence>
<name>A0A0K2V0M3_LEPSM</name>
<feature type="non-terminal residue" evidence="1">
    <location>
        <position position="1"/>
    </location>
</feature>
<reference evidence="1" key="1">
    <citation type="submission" date="2014-05" db="EMBL/GenBank/DDBJ databases">
        <authorList>
            <person name="Chronopoulou M."/>
        </authorList>
    </citation>
    <scope>NUCLEOTIDE SEQUENCE</scope>
    <source>
        <tissue evidence="1">Whole organism</tissue>
    </source>
</reference>
<dbReference type="EMBL" id="HACA01026673">
    <property type="protein sequence ID" value="CDW44034.1"/>
    <property type="molecule type" value="Transcribed_RNA"/>
</dbReference>
<protein>
    <submittedName>
        <fullName evidence="1">Uncharacterized protein</fullName>
    </submittedName>
</protein>
<proteinExistence type="predicted"/>
<organism evidence="1">
    <name type="scientific">Lepeophtheirus salmonis</name>
    <name type="common">Salmon louse</name>
    <name type="synonym">Caligus salmonis</name>
    <dbReference type="NCBI Taxonomy" id="72036"/>
    <lineage>
        <taxon>Eukaryota</taxon>
        <taxon>Metazoa</taxon>
        <taxon>Ecdysozoa</taxon>
        <taxon>Arthropoda</taxon>
        <taxon>Crustacea</taxon>
        <taxon>Multicrustacea</taxon>
        <taxon>Hexanauplia</taxon>
        <taxon>Copepoda</taxon>
        <taxon>Siphonostomatoida</taxon>
        <taxon>Caligidae</taxon>
        <taxon>Lepeophtheirus</taxon>
    </lineage>
</organism>
<accession>A0A0K2V0M3</accession>
<sequence length="75" mass="8194">NQDSHQDQISDHCDDFGVCGFKCRKNASNSVSCLIPVTSCQLLDGVEGKCGPIDPQDHEKVQQGHTRITAELLIL</sequence>
<dbReference type="AlphaFoldDB" id="A0A0K2V0M3"/>